<dbReference type="Gene3D" id="3.30.160.60">
    <property type="entry name" value="Classic Zinc Finger"/>
    <property type="match status" value="1"/>
</dbReference>
<feature type="compositionally biased region" description="Basic residues" evidence="6">
    <location>
        <begin position="1654"/>
        <end position="1665"/>
    </location>
</feature>
<feature type="region of interest" description="Disordered" evidence="6">
    <location>
        <begin position="1547"/>
        <end position="1638"/>
    </location>
</feature>
<dbReference type="PANTHER" id="PTHR16089">
    <property type="entry name" value="REST COREPRESSOR COREST PROTEIN-RELATED"/>
    <property type="match status" value="1"/>
</dbReference>
<keyword evidence="4" id="KW-0539">Nucleus</keyword>
<dbReference type="InterPro" id="IPR001005">
    <property type="entry name" value="SANT/Myb"/>
</dbReference>
<name>A0ABP0FPS9_CLALP</name>
<feature type="region of interest" description="Disordered" evidence="6">
    <location>
        <begin position="106"/>
        <end position="128"/>
    </location>
</feature>
<sequence>MDEYTSENMATVLKHDQKDLLLTNKDPHLSHLYDHNGPNTPNSVSAEGLTHSMEVEGSYSEGTAEPDDYQLFEEQGGSYMPGFSSDSSHLVLDAVRTKDFIVKHPSNKIKHDENNNRKSSGSIETSKGSLNMNCGNAGNSMENAFQHLARPAALVMNSSPSKTVSNAHKNVPHLASPPADHYNMQLLAYSAQRQQQLLQEEQQRKQQLQIYGQGSSSATLQHLAKLRQQQESDAVAEENSRLKERASASPFHQVMKDDPKGTTYIKPVQAQFLLPGQQNILAFSSSPLNPSVRKSPFPNISTAWHVSDRGTPDILRSHIRDLSFGSQDSPILPLQTGEMSRHSVKNFLPQSEHKYSVPPQFLPAASCPEPELKSPLDHPEHQLDHQQRRRFFSSDSRPTSSEEQQDDEAPLNERDKEAAAALSVLLEQSEKASVALSEGFTSRSPSVANMSDTVGSALPVRLIHLQQDIRNTPPPAYEHSLSAEQTFQQYANPQQMAVMADTPPLLSNLQLGHDATNTSISNGPIKKEPISPAVTFEKYFMSNSAPHQASLSSKTVDDKPNLMLHQVPKMESHMSRQSNLTSADNKFNHSTLPIQDDPYGPLRTSVNTSVIVCRPSVTSAKASTVRSKRTNSTGSTTSKRRKSDGSLTCSLCGHSFRSTPALNGHMRVHSNSDKKHNKEERQKSASTDHTVKAIVSSPVSRNTVTPAPFVNIGQSSSIVQPALCVTSDAADASSQPLIPESVAQHAQPHPHNGLLTMASAACFLKTEPGIRPEYLHQPQVLQQAYVVPHPMLFQQSPMMNVFAPGLSEASVEVRHSTAQSLESQGTGYSQLYATQFQQGLPFNFLPNVAQPSAPMLTQDGAYNQHASIVQQGDPHVQERESITINPQAFVNSQTSVEKQVNVAMPEEMYPTPYDSQQMVDTNSLSQLASIAVATANRNMPVQSEFQPAFVQNDMNPTAVPPDPSVPSDVVWMQHTPVHPVVPDECVDQQNMYGDPTMPPQTSPIRSGHDPFILPVSVPVQERAQGRYGEYSNQTPEPVVPMNRETTVTWQDHHDLQNNSLLSSYDDQLMQEAINVANPSKILPNSMMGGTPPIGSAFSSGRPFRQRHYSEGAHLIKPSETSILKQMLHSPVPTVKLRNGNDRPDDQASTLLRKSEKPISGDKQNTPALDLEKQSQSKKVEPKKEVWAEPKPVQRRIRRRRHSADCRLLSKYAPITGAYINRPPYAANPVSKKPGSSVHPEVRTRHRPPPLVIPSSVNTFAPHPPSHPNFYQSHLHHRRRPSGESNSSFNGMNDKIPPYTPPPMLSPIRAGSGLYCMTPVTSKTMFNRQKSLEVTIPTIVEVSEEEFDDDDDLVRSSEPKINIGSRFQAVIPDMLPKETVRQCKHKADRVWGLSYKDANNNEIFKHTQQFLELSCSSVVPFGGANKEYALDCMAKTNGNILAAVKKLIAKRPTAMNSEPRGTHRCYIGCGKAWTAQEAKLFDCAMLDHRKDFFVISKMVKTRTTAECIERYYHIVKRNRRRIRVPRRYRDQDHDISMVLSNINEKIETSVTSASSSDEETDLKPSSRTIADRVSWMTNPPYGSDSSNMSRSHLSPPQHGSNQHAIKAAKKTSARQHHSRLDISPAGSPASNISTDEQPPQIFTCPVCGKSFGKVKSRNAHMKTHGKHAQEKRRQREEDARRREEMANRRVQPVPPRVQPIHTQRFIHPANVAGAQLYQHPQHNTLHHPHGVIQRFTSDT</sequence>
<dbReference type="SMART" id="SM00717">
    <property type="entry name" value="SANT"/>
    <property type="match status" value="1"/>
</dbReference>
<feature type="domain" description="SANT" evidence="9">
    <location>
        <begin position="1472"/>
        <end position="1518"/>
    </location>
</feature>
<dbReference type="InterPro" id="IPR013087">
    <property type="entry name" value="Znf_C2H2_type"/>
</dbReference>
<dbReference type="InterPro" id="IPR017884">
    <property type="entry name" value="SANT_dom"/>
</dbReference>
<dbReference type="Pfam" id="PF01448">
    <property type="entry name" value="ELM2"/>
    <property type="match status" value="1"/>
</dbReference>
<feature type="region of interest" description="Disordered" evidence="6">
    <location>
        <begin position="226"/>
        <end position="257"/>
    </location>
</feature>
<feature type="region of interest" description="Disordered" evidence="6">
    <location>
        <begin position="619"/>
        <end position="693"/>
    </location>
</feature>
<keyword evidence="5" id="KW-0479">Metal-binding</keyword>
<gene>
    <name evidence="10" type="ORF">CVLEPA_LOCUS10722</name>
</gene>
<dbReference type="PROSITE" id="PS50157">
    <property type="entry name" value="ZINC_FINGER_C2H2_2"/>
    <property type="match status" value="2"/>
</dbReference>
<feature type="compositionally biased region" description="Basic and acidic residues" evidence="6">
    <location>
        <begin position="1169"/>
        <end position="1187"/>
    </location>
</feature>
<feature type="region of interest" description="Disordered" evidence="6">
    <location>
        <begin position="1225"/>
        <end position="1251"/>
    </location>
</feature>
<evidence type="ECO:0000256" key="3">
    <source>
        <dbReference type="ARBA" id="ARBA00023163"/>
    </source>
</evidence>
<keyword evidence="5" id="KW-0863">Zinc-finger</keyword>
<feature type="region of interest" description="Disordered" evidence="6">
    <location>
        <begin position="359"/>
        <end position="413"/>
    </location>
</feature>
<feature type="domain" description="C2H2-type" evidence="7">
    <location>
        <begin position="1641"/>
        <end position="1671"/>
    </location>
</feature>
<feature type="domain" description="ELM2" evidence="8">
    <location>
        <begin position="1358"/>
        <end position="1450"/>
    </location>
</feature>
<comment type="caution">
    <text evidence="10">The sequence shown here is derived from an EMBL/GenBank/DDBJ whole genome shotgun (WGS) entry which is preliminary data.</text>
</comment>
<comment type="subcellular location">
    <subcellularLocation>
        <location evidence="1">Nucleus</location>
    </subcellularLocation>
</comment>
<dbReference type="InterPro" id="IPR009057">
    <property type="entry name" value="Homeodomain-like_sf"/>
</dbReference>
<accession>A0ABP0FPS9</accession>
<keyword evidence="3" id="KW-0804">Transcription</keyword>
<dbReference type="PROSITE" id="PS51293">
    <property type="entry name" value="SANT"/>
    <property type="match status" value="1"/>
</dbReference>
<keyword evidence="2" id="KW-0805">Transcription regulation</keyword>
<dbReference type="PROSITE" id="PS51156">
    <property type="entry name" value="ELM2"/>
    <property type="match status" value="1"/>
</dbReference>
<dbReference type="Proteomes" id="UP001642483">
    <property type="component" value="Unassembled WGS sequence"/>
</dbReference>
<feature type="compositionally biased region" description="Polar residues" evidence="6">
    <location>
        <begin position="1582"/>
        <end position="1602"/>
    </location>
</feature>
<evidence type="ECO:0000259" key="8">
    <source>
        <dbReference type="PROSITE" id="PS51156"/>
    </source>
</evidence>
<evidence type="ECO:0000259" key="7">
    <source>
        <dbReference type="PROSITE" id="PS50157"/>
    </source>
</evidence>
<feature type="compositionally biased region" description="Polar residues" evidence="6">
    <location>
        <begin position="117"/>
        <end position="128"/>
    </location>
</feature>
<evidence type="ECO:0000313" key="10">
    <source>
        <dbReference type="EMBL" id="CAK8680475.1"/>
    </source>
</evidence>
<evidence type="ECO:0000256" key="5">
    <source>
        <dbReference type="PROSITE-ProRule" id="PRU00042"/>
    </source>
</evidence>
<evidence type="ECO:0000256" key="6">
    <source>
        <dbReference type="SAM" id="MobiDB-lite"/>
    </source>
</evidence>
<evidence type="ECO:0000259" key="9">
    <source>
        <dbReference type="PROSITE" id="PS51293"/>
    </source>
</evidence>
<dbReference type="SUPFAM" id="SSF46689">
    <property type="entry name" value="Homeodomain-like"/>
    <property type="match status" value="1"/>
</dbReference>
<dbReference type="PANTHER" id="PTHR16089:SF40">
    <property type="entry name" value="SUPPRESSOR OF ACTIVATED EGL-4 PROTEIN 1"/>
    <property type="match status" value="1"/>
</dbReference>
<evidence type="ECO:0000256" key="2">
    <source>
        <dbReference type="ARBA" id="ARBA00023015"/>
    </source>
</evidence>
<feature type="compositionally biased region" description="Polar residues" evidence="6">
    <location>
        <begin position="1627"/>
        <end position="1636"/>
    </location>
</feature>
<dbReference type="SMART" id="SM01189">
    <property type="entry name" value="ELM2"/>
    <property type="match status" value="1"/>
</dbReference>
<keyword evidence="11" id="KW-1185">Reference proteome</keyword>
<dbReference type="SMART" id="SM00355">
    <property type="entry name" value="ZnF_C2H2"/>
    <property type="match status" value="2"/>
</dbReference>
<protein>
    <submittedName>
        <fullName evidence="10">Uncharacterized protein</fullName>
    </submittedName>
</protein>
<dbReference type="InterPro" id="IPR051066">
    <property type="entry name" value="Trans_reg/Corepressor"/>
</dbReference>
<dbReference type="PROSITE" id="PS00028">
    <property type="entry name" value="ZINC_FINGER_C2H2_1"/>
    <property type="match status" value="2"/>
</dbReference>
<keyword evidence="5" id="KW-0862">Zinc</keyword>
<dbReference type="Pfam" id="PF13912">
    <property type="entry name" value="zf-C2H2_6"/>
    <property type="match status" value="2"/>
</dbReference>
<feature type="compositionally biased region" description="Basic and acidic residues" evidence="6">
    <location>
        <begin position="370"/>
        <end position="386"/>
    </location>
</feature>
<feature type="compositionally biased region" description="Basic residues" evidence="6">
    <location>
        <begin position="1605"/>
        <end position="1616"/>
    </location>
</feature>
<dbReference type="Gene3D" id="1.10.10.60">
    <property type="entry name" value="Homeodomain-like"/>
    <property type="match status" value="1"/>
</dbReference>
<feature type="domain" description="C2H2-type" evidence="7">
    <location>
        <begin position="647"/>
        <end position="674"/>
    </location>
</feature>
<feature type="region of interest" description="Disordered" evidence="6">
    <location>
        <begin position="1654"/>
        <end position="1689"/>
    </location>
</feature>
<evidence type="ECO:0000256" key="1">
    <source>
        <dbReference type="ARBA" id="ARBA00004123"/>
    </source>
</evidence>
<evidence type="ECO:0000313" key="11">
    <source>
        <dbReference type="Proteomes" id="UP001642483"/>
    </source>
</evidence>
<feature type="compositionally biased region" description="Basic and acidic residues" evidence="6">
    <location>
        <begin position="670"/>
        <end position="683"/>
    </location>
</feature>
<organism evidence="10 11">
    <name type="scientific">Clavelina lepadiformis</name>
    <name type="common">Light-bulb sea squirt</name>
    <name type="synonym">Ascidia lepadiformis</name>
    <dbReference type="NCBI Taxonomy" id="159417"/>
    <lineage>
        <taxon>Eukaryota</taxon>
        <taxon>Metazoa</taxon>
        <taxon>Chordata</taxon>
        <taxon>Tunicata</taxon>
        <taxon>Ascidiacea</taxon>
        <taxon>Aplousobranchia</taxon>
        <taxon>Clavelinidae</taxon>
        <taxon>Clavelina</taxon>
    </lineage>
</organism>
<evidence type="ECO:0000256" key="4">
    <source>
        <dbReference type="ARBA" id="ARBA00023242"/>
    </source>
</evidence>
<proteinExistence type="predicted"/>
<dbReference type="EMBL" id="CAWYQH010000068">
    <property type="protein sequence ID" value="CAK8680475.1"/>
    <property type="molecule type" value="Genomic_DNA"/>
</dbReference>
<reference evidence="10 11" key="1">
    <citation type="submission" date="2024-02" db="EMBL/GenBank/DDBJ databases">
        <authorList>
            <person name="Daric V."/>
            <person name="Darras S."/>
        </authorList>
    </citation>
    <scope>NUCLEOTIDE SEQUENCE [LARGE SCALE GENOMIC DNA]</scope>
</reference>
<feature type="compositionally biased region" description="Basic and acidic residues" evidence="6">
    <location>
        <begin position="1666"/>
        <end position="1686"/>
    </location>
</feature>
<feature type="region of interest" description="Disordered" evidence="6">
    <location>
        <begin position="1130"/>
        <end position="1199"/>
    </location>
</feature>
<feature type="region of interest" description="Disordered" evidence="6">
    <location>
        <begin position="1271"/>
        <end position="1297"/>
    </location>
</feature>
<dbReference type="InterPro" id="IPR000949">
    <property type="entry name" value="ELM2_dom"/>
</dbReference>